<dbReference type="RefSeq" id="XP_001712438.1">
    <property type="nucleotide sequence ID" value="XM_001712386.1"/>
</dbReference>
<sequence length="189" mass="22645">MQISKVQTRLASSILQCGKRKIWMDPNEINEISLSDKRKTIRKLIQNGIILKKNPKLHSTNRKKFHLEAKKKGKHKGIGKRKGTSNARSSERVKWHFKQKVFRHLLKKYRTSEKIDKYLYRQLYLKSKGNAFKNKRVLLDYIHSAKSEYNRKKIKNERQLARHNKKTAIVKNRISKFQDKMKKIYQDKK</sequence>
<feature type="domain" description="Large ribosomal subunit protein eL19" evidence="5">
    <location>
        <begin position="3"/>
        <end position="146"/>
    </location>
</feature>
<evidence type="ECO:0000259" key="5">
    <source>
        <dbReference type="SMART" id="SM01416"/>
    </source>
</evidence>
<dbReference type="AlphaFoldDB" id="A9BKV8"/>
<evidence type="ECO:0000256" key="4">
    <source>
        <dbReference type="SAM" id="MobiDB-lite"/>
    </source>
</evidence>
<dbReference type="GO" id="GO:0003735">
    <property type="term" value="F:structural constituent of ribosome"/>
    <property type="evidence" value="ECO:0007669"/>
    <property type="project" value="InterPro"/>
</dbReference>
<dbReference type="GO" id="GO:0022625">
    <property type="term" value="C:cytosolic large ribosomal subunit"/>
    <property type="evidence" value="ECO:0007669"/>
    <property type="project" value="InterPro"/>
</dbReference>
<dbReference type="Gene3D" id="1.10.1650.10">
    <property type="match status" value="1"/>
</dbReference>
<dbReference type="EMBL" id="CP000882">
    <property type="protein sequence ID" value="ABW98113.1"/>
    <property type="molecule type" value="Genomic_DNA"/>
</dbReference>
<organism evidence="6 7">
    <name type="scientific">Hemiselmis andersenii</name>
    <name type="common">Cryptophyte alga</name>
    <dbReference type="NCBI Taxonomy" id="464988"/>
    <lineage>
        <taxon>Eukaryota</taxon>
        <taxon>Cryptophyceae</taxon>
        <taxon>Cryptomonadales</taxon>
        <taxon>Hemiselmidaceae</taxon>
        <taxon>Hemiselmis</taxon>
    </lineage>
</organism>
<feature type="compositionally biased region" description="Basic residues" evidence="4">
    <location>
        <begin position="69"/>
        <end position="83"/>
    </location>
</feature>
<dbReference type="FunFam" id="1.10.1650.10:FF:000001">
    <property type="entry name" value="Ribosomal protein L19"/>
    <property type="match status" value="1"/>
</dbReference>
<dbReference type="SUPFAM" id="SSF48140">
    <property type="entry name" value="Ribosomal protein L19 (L19e)"/>
    <property type="match status" value="1"/>
</dbReference>
<evidence type="ECO:0000256" key="2">
    <source>
        <dbReference type="ARBA" id="ARBA00022980"/>
    </source>
</evidence>
<reference evidence="6 7" key="1">
    <citation type="journal article" date="2007" name="Proc. Natl. Acad. Sci. U.S.A.">
        <title>Nucleomorph genome of Hemiselmis andersenii reveals complete intron loss and compaction as a driver of protein structure and function.</title>
        <authorList>
            <person name="Lane C.E."/>
            <person name="van den Heuvel K."/>
            <person name="Kozera C."/>
            <person name="Curtis B.A."/>
            <person name="Parsons B.J."/>
            <person name="Bowman S."/>
            <person name="Archibald J.M."/>
        </authorList>
    </citation>
    <scope>NUCLEOTIDE SEQUENCE [LARGE SCALE GENOMIC DNA]</scope>
    <source>
        <strain evidence="6 7">CCMP644</strain>
    </source>
</reference>
<name>A9BKV8_HEMAN</name>
<dbReference type="Proteomes" id="UP000243127">
    <property type="component" value="Nucleomorph 2"/>
</dbReference>
<dbReference type="InterPro" id="IPR000196">
    <property type="entry name" value="Ribosomal_eL19_dom"/>
</dbReference>
<keyword evidence="3" id="KW-0687">Ribonucleoprotein</keyword>
<dbReference type="GO" id="GO:0003723">
    <property type="term" value="F:RNA binding"/>
    <property type="evidence" value="ECO:0007669"/>
    <property type="project" value="InterPro"/>
</dbReference>
<keyword evidence="2" id="KW-0689">Ribosomal protein</keyword>
<dbReference type="GO" id="GO:0006412">
    <property type="term" value="P:translation"/>
    <property type="evidence" value="ECO:0007669"/>
    <property type="project" value="InterPro"/>
</dbReference>
<comment type="similarity">
    <text evidence="1">Belongs to the eukaryotic ribosomal protein eL19 family.</text>
</comment>
<protein>
    <submittedName>
        <fullName evidence="6">Rpl19</fullName>
    </submittedName>
</protein>
<proteinExistence type="inferred from homology"/>
<keyword evidence="6" id="KW-0542">Nucleomorph</keyword>
<evidence type="ECO:0000256" key="3">
    <source>
        <dbReference type="ARBA" id="ARBA00023274"/>
    </source>
</evidence>
<dbReference type="InterPro" id="IPR057260">
    <property type="entry name" value="Ribosomal_L19e_C"/>
</dbReference>
<evidence type="ECO:0000313" key="7">
    <source>
        <dbReference type="Proteomes" id="UP000243127"/>
    </source>
</evidence>
<dbReference type="InterPro" id="IPR039547">
    <property type="entry name" value="Ribosomal_eL19"/>
</dbReference>
<dbReference type="InterPro" id="IPR015972">
    <property type="entry name" value="Ribosomal_eL19_dom1"/>
</dbReference>
<dbReference type="InterPro" id="IPR035970">
    <property type="entry name" value="60S_ribosomal_eL19_sf"/>
</dbReference>
<accession>A9BKV8</accession>
<dbReference type="InterPro" id="IPR057259">
    <property type="entry name" value="Ribosomal_L19e"/>
</dbReference>
<dbReference type="GeneID" id="5739386"/>
<dbReference type="SMART" id="SM01416">
    <property type="entry name" value="Ribosomal_L19e"/>
    <property type="match status" value="1"/>
</dbReference>
<feature type="region of interest" description="Disordered" evidence="4">
    <location>
        <begin position="69"/>
        <end position="90"/>
    </location>
</feature>
<geneLocation type="nucleomorph" evidence="6"/>
<dbReference type="Pfam" id="PF25476">
    <property type="entry name" value="Ribosomal_L19e_C"/>
    <property type="match status" value="1"/>
</dbReference>
<evidence type="ECO:0000313" key="6">
    <source>
        <dbReference type="EMBL" id="ABW98113.1"/>
    </source>
</evidence>
<gene>
    <name evidence="6" type="ORF">HAN_2g291</name>
</gene>
<dbReference type="Pfam" id="PF01280">
    <property type="entry name" value="Ribosomal_L19e"/>
    <property type="match status" value="1"/>
</dbReference>
<evidence type="ECO:0000256" key="1">
    <source>
        <dbReference type="ARBA" id="ARBA00011082"/>
    </source>
</evidence>
<dbReference type="PANTHER" id="PTHR10722">
    <property type="entry name" value="60S RIBOSOMAL PROTEIN L19"/>
    <property type="match status" value="1"/>
</dbReference>
<dbReference type="Gene3D" id="1.10.1200.240">
    <property type="match status" value="1"/>
</dbReference>